<evidence type="ECO:0000313" key="6">
    <source>
        <dbReference type="EMBL" id="CAE6525410.1"/>
    </source>
</evidence>
<comment type="caution">
    <text evidence="6">The sequence shown here is derived from an EMBL/GenBank/DDBJ whole genome shotgun (WGS) entry which is preliminary data.</text>
</comment>
<dbReference type="SUPFAM" id="SSF49777">
    <property type="entry name" value="PEBP-like"/>
    <property type="match status" value="1"/>
</dbReference>
<dbReference type="InterPro" id="IPR035810">
    <property type="entry name" value="PEBP_euk"/>
</dbReference>
<dbReference type="InterPro" id="IPR008914">
    <property type="entry name" value="PEBP"/>
</dbReference>
<comment type="subcellular location">
    <subcellularLocation>
        <location evidence="3">Nucleus</location>
    </subcellularLocation>
</comment>
<evidence type="ECO:0000259" key="5">
    <source>
        <dbReference type="Pfam" id="PF02731"/>
    </source>
</evidence>
<feature type="region of interest" description="Disordered" evidence="4">
    <location>
        <begin position="291"/>
        <end position="320"/>
    </location>
</feature>
<dbReference type="Gene3D" id="3.90.280.10">
    <property type="entry name" value="PEBP-like"/>
    <property type="match status" value="1"/>
</dbReference>
<protein>
    <recommendedName>
        <fullName evidence="2 3">Pre-mRNA-processing protein 45</fullName>
    </recommendedName>
</protein>
<feature type="compositionally biased region" description="Low complexity" evidence="4">
    <location>
        <begin position="308"/>
        <end position="320"/>
    </location>
</feature>
<keyword evidence="3" id="KW-0747">Spliceosome</keyword>
<feature type="compositionally biased region" description="Basic and acidic residues" evidence="4">
    <location>
        <begin position="291"/>
        <end position="303"/>
    </location>
</feature>
<dbReference type="Proteomes" id="UP000663850">
    <property type="component" value="Unassembled WGS sequence"/>
</dbReference>
<dbReference type="EMBL" id="CAJMWZ010006619">
    <property type="protein sequence ID" value="CAE6525410.1"/>
    <property type="molecule type" value="Genomic_DNA"/>
</dbReference>
<comment type="function">
    <text evidence="3">Involved in pre-mRNA splicing.</text>
</comment>
<dbReference type="InterPro" id="IPR036610">
    <property type="entry name" value="PEBP-like_sf"/>
</dbReference>
<dbReference type="Pfam" id="PF02731">
    <property type="entry name" value="SKIP_SNW"/>
    <property type="match status" value="1"/>
</dbReference>
<dbReference type="GO" id="GO:0005681">
    <property type="term" value="C:spliceosomal complex"/>
    <property type="evidence" value="ECO:0007669"/>
    <property type="project" value="UniProtKB-UniRule"/>
</dbReference>
<keyword evidence="3" id="KW-0507">mRNA processing</keyword>
<evidence type="ECO:0000256" key="3">
    <source>
        <dbReference type="RuleBase" id="RU367140"/>
    </source>
</evidence>
<dbReference type="AlphaFoldDB" id="A0A8H3DIR4"/>
<organism evidence="6 7">
    <name type="scientific">Rhizoctonia solani</name>
    <dbReference type="NCBI Taxonomy" id="456999"/>
    <lineage>
        <taxon>Eukaryota</taxon>
        <taxon>Fungi</taxon>
        <taxon>Dikarya</taxon>
        <taxon>Basidiomycota</taxon>
        <taxon>Agaricomycotina</taxon>
        <taxon>Agaricomycetes</taxon>
        <taxon>Cantharellales</taxon>
        <taxon>Ceratobasidiaceae</taxon>
        <taxon>Rhizoctonia</taxon>
    </lineage>
</organism>
<name>A0A8H3DIR4_9AGAM</name>
<comment type="similarity">
    <text evidence="1 3">Belongs to the SNW family.</text>
</comment>
<dbReference type="InterPro" id="IPR017862">
    <property type="entry name" value="SKI-int_prot_SKIP"/>
</dbReference>
<feature type="domain" description="SKI-interacting protein SKIP SNW" evidence="5">
    <location>
        <begin position="148"/>
        <end position="303"/>
    </location>
</feature>
<evidence type="ECO:0000256" key="2">
    <source>
        <dbReference type="ARBA" id="ARBA00022160"/>
    </source>
</evidence>
<evidence type="ECO:0000313" key="7">
    <source>
        <dbReference type="Proteomes" id="UP000663850"/>
    </source>
</evidence>
<dbReference type="InterPro" id="IPR004015">
    <property type="entry name" value="SKI-int_prot_SKIP_SNW-dom"/>
</dbReference>
<dbReference type="CDD" id="cd00866">
    <property type="entry name" value="PEBP_euk"/>
    <property type="match status" value="1"/>
</dbReference>
<feature type="compositionally biased region" description="Basic and acidic residues" evidence="4">
    <location>
        <begin position="350"/>
        <end position="370"/>
    </location>
</feature>
<dbReference type="PANTHER" id="PTHR12096">
    <property type="entry name" value="NUCLEAR PROTEIN SKIP-RELATED"/>
    <property type="match status" value="1"/>
</dbReference>
<feature type="region of interest" description="Disordered" evidence="4">
    <location>
        <begin position="176"/>
        <end position="209"/>
    </location>
</feature>
<sequence length="767" mass="84595">MAALASLLPQPVHAPIEEEEEVKAPVSTALAPAVVIPPYGQRNLGKKKANPGNTLALQVDSEGNVRYDTIAQQGHGDGRRVQSQFKDLVPLSHRNDLTDEDRLMERPSEEEVQATADRTRAALEKLVNGKIKAAQPKNVPDSTGKSTFVRYTPSQQNGNGMNQRIIKISEVIEDPMEPPRFKHKKIPRGPPSPPPPVLRSPPRKATPAEQKEWMIPPCISNWKNNKGFTIPLDKRLAADGRGLQDVHINDNFAKFSESLFVADRHAREEVRQRSLMQQKIVEKEKAAKEEQLREMAQRARAERGGLVAPAASGSGSGSAAAAKANMSGALAGYGSGSDESGSEPEEDEEAARIRDQMRRDKKLERERELRMNNMGTEQRAKQLARQEHRDISEKVALGLAKPTLSKESMLDSRLFNQQSLSHSFADEESYNLYDKPLFHGSSAAAAIYKSRGNIDAGDDSAFGGGTEEGIRKTLEQDRFNLGASKFEGASEQEAREGPVMFEKDTGGADVFGVDQFLDAAKRGEKRGLDTNVGLIAAAPAHKRSLKQGRRPSLDQVKESFHKARIVPDVLPEFEPSSLLYLTYTSDSLKHKDSGVVLPGKKLAKDATSSPPELSFEGPGWPGAFVFFLLDPDAPSRSNPKWSQVRHMFTGNLTIDGDSKYVPGSIVLASSSSPVNDYMPPAPPPGSGFHRYVALLYAQPPDFDYSFLNTSDRFGFNITEFSQKSGLGTPLAGTFLKVKVKDDDDVYWLPVIKYIWSYWRQVAFKIFF</sequence>
<keyword evidence="3" id="KW-0508">mRNA splicing</keyword>
<feature type="compositionally biased region" description="Pro residues" evidence="4">
    <location>
        <begin position="188"/>
        <end position="199"/>
    </location>
</feature>
<comment type="subunit">
    <text evidence="3">Associated with the spliceosome.</text>
</comment>
<feature type="compositionally biased region" description="Acidic residues" evidence="4">
    <location>
        <begin position="340"/>
        <end position="349"/>
    </location>
</feature>
<feature type="region of interest" description="Disordered" evidence="4">
    <location>
        <begin position="332"/>
        <end position="380"/>
    </location>
</feature>
<accession>A0A8H3DIR4</accession>
<dbReference type="Pfam" id="PF01161">
    <property type="entry name" value="PBP"/>
    <property type="match status" value="1"/>
</dbReference>
<evidence type="ECO:0000256" key="4">
    <source>
        <dbReference type="SAM" id="MobiDB-lite"/>
    </source>
</evidence>
<gene>
    <name evidence="6" type="ORF">RDB_LOCUS123325</name>
</gene>
<reference evidence="6" key="1">
    <citation type="submission" date="2021-01" db="EMBL/GenBank/DDBJ databases">
        <authorList>
            <person name="Kaushik A."/>
        </authorList>
    </citation>
    <scope>NUCLEOTIDE SEQUENCE</scope>
    <source>
        <strain evidence="6">Type strain: AG8-Rh-89/</strain>
    </source>
</reference>
<evidence type="ECO:0000256" key="1">
    <source>
        <dbReference type="ARBA" id="ARBA00010197"/>
    </source>
</evidence>
<keyword evidence="3" id="KW-0539">Nucleus</keyword>
<proteinExistence type="inferred from homology"/>
<dbReference type="GO" id="GO:0000398">
    <property type="term" value="P:mRNA splicing, via spliceosome"/>
    <property type="evidence" value="ECO:0007669"/>
    <property type="project" value="InterPro"/>
</dbReference>